<comment type="caution">
    <text evidence="9">The sequence shown here is derived from an EMBL/GenBank/DDBJ whole genome shotgun (WGS) entry which is preliminary data.</text>
</comment>
<dbReference type="InterPro" id="IPR036396">
    <property type="entry name" value="Cyt_P450_sf"/>
</dbReference>
<dbReference type="InterPro" id="IPR001128">
    <property type="entry name" value="Cyt_P450"/>
</dbReference>
<organism evidence="9 10">
    <name type="scientific">Gordonia sesuvii</name>
    <dbReference type="NCBI Taxonomy" id="3116777"/>
    <lineage>
        <taxon>Bacteria</taxon>
        <taxon>Bacillati</taxon>
        <taxon>Actinomycetota</taxon>
        <taxon>Actinomycetes</taxon>
        <taxon>Mycobacteriales</taxon>
        <taxon>Gordoniaceae</taxon>
        <taxon>Gordonia</taxon>
    </lineage>
</organism>
<evidence type="ECO:0000313" key="10">
    <source>
        <dbReference type="Proteomes" id="UP001347146"/>
    </source>
</evidence>
<evidence type="ECO:0000256" key="5">
    <source>
        <dbReference type="ARBA" id="ARBA00023002"/>
    </source>
</evidence>
<reference evidence="9 10" key="1">
    <citation type="submission" date="2024-01" db="EMBL/GenBank/DDBJ databases">
        <title>Draft genome sequence of Gordonia sp. LSe1-13.</title>
        <authorList>
            <person name="Suphannarot A."/>
            <person name="Mingma R."/>
        </authorList>
    </citation>
    <scope>NUCLEOTIDE SEQUENCE [LARGE SCALE GENOMIC DNA]</scope>
    <source>
        <strain evidence="9 10">LSe1-13</strain>
    </source>
</reference>
<dbReference type="EMBL" id="JAZDUF010000001">
    <property type="protein sequence ID" value="MEE3849430.1"/>
    <property type="molecule type" value="Genomic_DNA"/>
</dbReference>
<protein>
    <submittedName>
        <fullName evidence="9">Cytochrome P450</fullName>
    </submittedName>
</protein>
<dbReference type="Proteomes" id="UP001347146">
    <property type="component" value="Unassembled WGS sequence"/>
</dbReference>
<sequence length="435" mass="48971">MSELKDSVSELSELNYFTSEELVPDPYPYYEELRSKGPITREPHMGVYAITGHAEAVAVLKDTENFSSCISATGPFPGLPFSPDGDDISAQIEAHRAEFPLYEHMVTMDPPDHTKARSLLSRLLTPRRIRENEEFMTRLCDRYIDTFIDSGHCELMNNYAKPFSLLTIADFLGVPEEDHEEFRIALGAPRPGARPGALDLEVMADNPLQWLDDKFSAYIEDRRREPRGDVLTGLAEAKYKDGATPEVIEVVRTATFLFAAGQETTTKLISAALRFIGERPELQQKLRDDPDLIPLFVEETLRMESPVKSAFRVARRDTTIGDVPIPIGTTVMICPGAVNRDPDHFPEPNDLDLDRTNVREQLAFGRGIHSCPGAPLARVEGRVTIEKFLERMDDIRVSTEHHGPSGDRHYEYEPTYILRGITSLHLEFTPKGEKS</sequence>
<keyword evidence="7 8" id="KW-0503">Monooxygenase</keyword>
<dbReference type="Pfam" id="PF00067">
    <property type="entry name" value="p450"/>
    <property type="match status" value="1"/>
</dbReference>
<keyword evidence="5 8" id="KW-0560">Oxidoreductase</keyword>
<evidence type="ECO:0000256" key="2">
    <source>
        <dbReference type="ARBA" id="ARBA00010617"/>
    </source>
</evidence>
<comment type="cofactor">
    <cofactor evidence="1">
        <name>heme</name>
        <dbReference type="ChEBI" id="CHEBI:30413"/>
    </cofactor>
</comment>
<name>A0ABU7M8K7_9ACTN</name>
<evidence type="ECO:0000256" key="4">
    <source>
        <dbReference type="ARBA" id="ARBA00022723"/>
    </source>
</evidence>
<dbReference type="PANTHER" id="PTHR46696">
    <property type="entry name" value="P450, PUTATIVE (EUROFUNG)-RELATED"/>
    <property type="match status" value="1"/>
</dbReference>
<dbReference type="Gene3D" id="1.10.630.10">
    <property type="entry name" value="Cytochrome P450"/>
    <property type="match status" value="1"/>
</dbReference>
<dbReference type="SUPFAM" id="SSF48264">
    <property type="entry name" value="Cytochrome P450"/>
    <property type="match status" value="1"/>
</dbReference>
<evidence type="ECO:0000256" key="1">
    <source>
        <dbReference type="ARBA" id="ARBA00001971"/>
    </source>
</evidence>
<dbReference type="PANTHER" id="PTHR46696:SF4">
    <property type="entry name" value="BIOTIN BIOSYNTHESIS CYTOCHROME P450"/>
    <property type="match status" value="1"/>
</dbReference>
<keyword evidence="4 8" id="KW-0479">Metal-binding</keyword>
<evidence type="ECO:0000313" key="9">
    <source>
        <dbReference type="EMBL" id="MEE3849430.1"/>
    </source>
</evidence>
<evidence type="ECO:0000256" key="8">
    <source>
        <dbReference type="RuleBase" id="RU000461"/>
    </source>
</evidence>
<evidence type="ECO:0000256" key="6">
    <source>
        <dbReference type="ARBA" id="ARBA00023004"/>
    </source>
</evidence>
<keyword evidence="6 8" id="KW-0408">Iron</keyword>
<evidence type="ECO:0000256" key="3">
    <source>
        <dbReference type="ARBA" id="ARBA00022617"/>
    </source>
</evidence>
<gene>
    <name evidence="9" type="ORF">VZC37_03760</name>
</gene>
<dbReference type="PROSITE" id="PS00086">
    <property type="entry name" value="CYTOCHROME_P450"/>
    <property type="match status" value="1"/>
</dbReference>
<comment type="similarity">
    <text evidence="2 8">Belongs to the cytochrome P450 family.</text>
</comment>
<dbReference type="InterPro" id="IPR002397">
    <property type="entry name" value="Cyt_P450_B"/>
</dbReference>
<dbReference type="InterPro" id="IPR017972">
    <property type="entry name" value="Cyt_P450_CS"/>
</dbReference>
<proteinExistence type="inferred from homology"/>
<keyword evidence="3 8" id="KW-0349">Heme</keyword>
<dbReference type="PRINTS" id="PR00359">
    <property type="entry name" value="BP450"/>
</dbReference>
<evidence type="ECO:0000256" key="7">
    <source>
        <dbReference type="ARBA" id="ARBA00023033"/>
    </source>
</evidence>
<keyword evidence="10" id="KW-1185">Reference proteome</keyword>
<accession>A0ABU7M8K7</accession>